<feature type="region of interest" description="Disordered" evidence="1">
    <location>
        <begin position="17"/>
        <end position="46"/>
    </location>
</feature>
<dbReference type="InParanoid" id="W0RH09"/>
<evidence type="ECO:0000313" key="3">
    <source>
        <dbReference type="Proteomes" id="UP000019151"/>
    </source>
</evidence>
<reference evidence="2 3" key="1">
    <citation type="journal article" date="2014" name="Genome Announc.">
        <title>Genome Sequence and Methylome of Soil Bacterium Gemmatirosa kalamazoonensis KBS708T, a Member of the Rarely Cultivated Gemmatimonadetes Phylum.</title>
        <authorList>
            <person name="Debruyn J.M."/>
            <person name="Radosevich M."/>
            <person name="Wommack K.E."/>
            <person name="Polson S.W."/>
            <person name="Hauser L.J."/>
            <person name="Fawaz M.N."/>
            <person name="Korlach J."/>
            <person name="Tsai Y.C."/>
        </authorList>
    </citation>
    <scope>NUCLEOTIDE SEQUENCE [LARGE SCALE GENOMIC DNA]</scope>
    <source>
        <strain evidence="2 3">KBS708</strain>
    </source>
</reference>
<accession>W0RH09</accession>
<name>W0RH09_9BACT</name>
<dbReference type="EMBL" id="CP007128">
    <property type="protein sequence ID" value="AHG88678.1"/>
    <property type="molecule type" value="Genomic_DNA"/>
</dbReference>
<evidence type="ECO:0000313" key="2">
    <source>
        <dbReference type="EMBL" id="AHG88678.1"/>
    </source>
</evidence>
<protein>
    <recommendedName>
        <fullName evidence="4">Lipoprotein</fullName>
    </recommendedName>
</protein>
<evidence type="ECO:0000256" key="1">
    <source>
        <dbReference type="SAM" id="MobiDB-lite"/>
    </source>
</evidence>
<proteinExistence type="predicted"/>
<dbReference type="AlphaFoldDB" id="W0RH09"/>
<dbReference type="PATRIC" id="fig|861299.3.peg.1157"/>
<evidence type="ECO:0008006" key="4">
    <source>
        <dbReference type="Google" id="ProtNLM"/>
    </source>
</evidence>
<dbReference type="Proteomes" id="UP000019151">
    <property type="component" value="Chromosome"/>
</dbReference>
<dbReference type="HOGENOM" id="CLU_952352_0_0_0"/>
<feature type="region of interest" description="Disordered" evidence="1">
    <location>
        <begin position="63"/>
        <end position="82"/>
    </location>
</feature>
<keyword evidence="3" id="KW-1185">Reference proteome</keyword>
<dbReference type="eggNOG" id="ENOG502ZI4B">
    <property type="taxonomic scope" value="Bacteria"/>
</dbReference>
<dbReference type="RefSeq" id="WP_025410203.1">
    <property type="nucleotide sequence ID" value="NZ_CP007128.1"/>
</dbReference>
<gene>
    <name evidence="2" type="ORF">J421_1141</name>
</gene>
<organism evidence="2 3">
    <name type="scientific">Gemmatirosa kalamazoonensis</name>
    <dbReference type="NCBI Taxonomy" id="861299"/>
    <lineage>
        <taxon>Bacteria</taxon>
        <taxon>Pseudomonadati</taxon>
        <taxon>Gemmatimonadota</taxon>
        <taxon>Gemmatimonadia</taxon>
        <taxon>Gemmatimonadales</taxon>
        <taxon>Gemmatimonadaceae</taxon>
        <taxon>Gemmatirosa</taxon>
    </lineage>
</organism>
<dbReference type="KEGG" id="gba:J421_1141"/>
<feature type="compositionally biased region" description="Pro residues" evidence="1">
    <location>
        <begin position="26"/>
        <end position="40"/>
    </location>
</feature>
<sequence>MPLRPGRSLVIAGALAACGPRARPTRPTPTPAPTPEPAAPTPTAAPAATRFAYLGGSASYDVRSESSVEMTAGPDAERGRERATVTAQVTYELTPSARGPVAVRGQVDALSMDASSRIGGATPPPAEPVRFQGWIDGRGPRLDAQGAVFGCVGPAGTAQAAGIAAAREAALYVPAIVAVSAKWRDSATVVTCRGPVPTTVTTVARYEITAIDGARVQVRRETTLRMRGQAIAGGRSVSVTGTGEGTAAIELDATLGRLTRIDGDMRATVTVTLPDGARAFAQQIHTEVRRRP</sequence>
<dbReference type="PROSITE" id="PS51257">
    <property type="entry name" value="PROKAR_LIPOPROTEIN"/>
    <property type="match status" value="1"/>
</dbReference>